<protein>
    <recommendedName>
        <fullName evidence="3">Reverse transcriptase domain-containing protein</fullName>
    </recommendedName>
</protein>
<dbReference type="Gene3D" id="3.30.70.270">
    <property type="match status" value="1"/>
</dbReference>
<accession>A0A1V6R3D0</accession>
<evidence type="ECO:0008006" key="3">
    <source>
        <dbReference type="Google" id="ProtNLM"/>
    </source>
</evidence>
<dbReference type="STRING" id="60172.A0A1V6R3D0"/>
<comment type="caution">
    <text evidence="1">The sequence shown here is derived from an EMBL/GenBank/DDBJ whole genome shotgun (WGS) entry which is preliminary data.</text>
</comment>
<sequence length="55" mass="6489">VIKEWLRLTNVNEVRRFLGLATYYRYFVKDFAKIAVALHNLTKEADEELQTDASE</sequence>
<organism evidence="1 2">
    <name type="scientific">Penicillium solitum</name>
    <dbReference type="NCBI Taxonomy" id="60172"/>
    <lineage>
        <taxon>Eukaryota</taxon>
        <taxon>Fungi</taxon>
        <taxon>Dikarya</taxon>
        <taxon>Ascomycota</taxon>
        <taxon>Pezizomycotina</taxon>
        <taxon>Eurotiomycetes</taxon>
        <taxon>Eurotiomycetidae</taxon>
        <taxon>Eurotiales</taxon>
        <taxon>Aspergillaceae</taxon>
        <taxon>Penicillium</taxon>
    </lineage>
</organism>
<gene>
    <name evidence="1" type="ORF">PENSOL_c019G04605</name>
</gene>
<feature type="non-terminal residue" evidence="1">
    <location>
        <position position="55"/>
    </location>
</feature>
<evidence type="ECO:0000313" key="1">
    <source>
        <dbReference type="EMBL" id="OQD95736.1"/>
    </source>
</evidence>
<dbReference type="InterPro" id="IPR043502">
    <property type="entry name" value="DNA/RNA_pol_sf"/>
</dbReference>
<dbReference type="SUPFAM" id="SSF56672">
    <property type="entry name" value="DNA/RNA polymerases"/>
    <property type="match status" value="1"/>
</dbReference>
<keyword evidence="2" id="KW-1185">Reference proteome</keyword>
<proteinExistence type="predicted"/>
<feature type="non-terminal residue" evidence="1">
    <location>
        <position position="1"/>
    </location>
</feature>
<evidence type="ECO:0000313" key="2">
    <source>
        <dbReference type="Proteomes" id="UP000191612"/>
    </source>
</evidence>
<reference evidence="2" key="1">
    <citation type="journal article" date="2017" name="Nat. Microbiol.">
        <title>Global analysis of biosynthetic gene clusters reveals vast potential of secondary metabolite production in Penicillium species.</title>
        <authorList>
            <person name="Nielsen J.C."/>
            <person name="Grijseels S."/>
            <person name="Prigent S."/>
            <person name="Ji B."/>
            <person name="Dainat J."/>
            <person name="Nielsen K.F."/>
            <person name="Frisvad J.C."/>
            <person name="Workman M."/>
            <person name="Nielsen J."/>
        </authorList>
    </citation>
    <scope>NUCLEOTIDE SEQUENCE [LARGE SCALE GENOMIC DNA]</scope>
    <source>
        <strain evidence="2">IBT 29525</strain>
    </source>
</reference>
<name>A0A1V6R3D0_9EURO</name>
<dbReference type="AlphaFoldDB" id="A0A1V6R3D0"/>
<dbReference type="InterPro" id="IPR043128">
    <property type="entry name" value="Rev_trsase/Diguanyl_cyclase"/>
</dbReference>
<dbReference type="Proteomes" id="UP000191612">
    <property type="component" value="Unassembled WGS sequence"/>
</dbReference>
<dbReference type="EMBL" id="MDYO01000019">
    <property type="protein sequence ID" value="OQD95736.1"/>
    <property type="molecule type" value="Genomic_DNA"/>
</dbReference>